<dbReference type="EMBL" id="JNBR01000551">
    <property type="protein sequence ID" value="OQR91187.1"/>
    <property type="molecule type" value="Genomic_DNA"/>
</dbReference>
<dbReference type="OrthoDB" id="418169at2759"/>
<evidence type="ECO:0000313" key="3">
    <source>
        <dbReference type="EMBL" id="OQR91187.1"/>
    </source>
</evidence>
<evidence type="ECO:0000313" key="4">
    <source>
        <dbReference type="Proteomes" id="UP000243579"/>
    </source>
</evidence>
<gene>
    <name evidence="3" type="ORF">ACHHYP_04917</name>
</gene>
<dbReference type="InterPro" id="IPR036291">
    <property type="entry name" value="NAD(P)-bd_dom_sf"/>
</dbReference>
<protein>
    <recommendedName>
        <fullName evidence="2">Mannitol dehydrogenase N-terminal domain-containing protein</fullName>
    </recommendedName>
</protein>
<name>A0A1V9YZW7_ACHHY</name>
<proteinExistence type="predicted"/>
<dbReference type="InterPro" id="IPR008927">
    <property type="entry name" value="6-PGluconate_DH-like_C_sf"/>
</dbReference>
<dbReference type="InterPro" id="IPR050988">
    <property type="entry name" value="Mannitol_DH/Oxidoreductase"/>
</dbReference>
<dbReference type="InterPro" id="IPR032466">
    <property type="entry name" value="Metal_Hydrolase"/>
</dbReference>
<dbReference type="PANTHER" id="PTHR43362">
    <property type="entry name" value="MANNITOL DEHYDROGENASE DSF1-RELATED"/>
    <property type="match status" value="1"/>
</dbReference>
<evidence type="ECO:0000256" key="1">
    <source>
        <dbReference type="ARBA" id="ARBA00023002"/>
    </source>
</evidence>
<dbReference type="SUPFAM" id="SSF51556">
    <property type="entry name" value="Metallo-dependent hydrolases"/>
    <property type="match status" value="1"/>
</dbReference>
<feature type="domain" description="Mannitol dehydrogenase N-terminal" evidence="2">
    <location>
        <begin position="14"/>
        <end position="186"/>
    </location>
</feature>
<reference evidence="3 4" key="1">
    <citation type="journal article" date="2014" name="Genome Biol. Evol.">
        <title>The secreted proteins of Achlya hypogyna and Thraustotheca clavata identify the ancestral oomycete secretome and reveal gene acquisitions by horizontal gene transfer.</title>
        <authorList>
            <person name="Misner I."/>
            <person name="Blouin N."/>
            <person name="Leonard G."/>
            <person name="Richards T.A."/>
            <person name="Lane C.E."/>
        </authorList>
    </citation>
    <scope>NUCLEOTIDE SEQUENCE [LARGE SCALE GENOMIC DNA]</scope>
    <source>
        <strain evidence="3 4">ATCC 48635</strain>
    </source>
</reference>
<comment type="caution">
    <text evidence="3">The sequence shown here is derived from an EMBL/GenBank/DDBJ whole genome shotgun (WGS) entry which is preliminary data.</text>
</comment>
<dbReference type="GO" id="GO:0016616">
    <property type="term" value="F:oxidoreductase activity, acting on the CH-OH group of donors, NAD or NADP as acceptor"/>
    <property type="evidence" value="ECO:0007669"/>
    <property type="project" value="TreeGrafter"/>
</dbReference>
<organism evidence="3 4">
    <name type="scientific">Achlya hypogyna</name>
    <name type="common">Oomycete</name>
    <name type="synonym">Protoachlya hypogyna</name>
    <dbReference type="NCBI Taxonomy" id="1202772"/>
    <lineage>
        <taxon>Eukaryota</taxon>
        <taxon>Sar</taxon>
        <taxon>Stramenopiles</taxon>
        <taxon>Oomycota</taxon>
        <taxon>Saprolegniomycetes</taxon>
        <taxon>Saprolegniales</taxon>
        <taxon>Achlyaceae</taxon>
        <taxon>Achlya</taxon>
    </lineage>
</organism>
<keyword evidence="1" id="KW-0560">Oxidoreductase</keyword>
<dbReference type="Proteomes" id="UP000243579">
    <property type="component" value="Unassembled WGS sequence"/>
</dbReference>
<keyword evidence="4" id="KW-1185">Reference proteome</keyword>
<dbReference type="Gene3D" id="1.10.2020.10">
    <property type="entry name" value="uronate isomerase, domain 2, chain A"/>
    <property type="match status" value="1"/>
</dbReference>
<dbReference type="InterPro" id="IPR013328">
    <property type="entry name" value="6PGD_dom2"/>
</dbReference>
<dbReference type="Pfam" id="PF01232">
    <property type="entry name" value="Mannitol_dh"/>
    <property type="match status" value="1"/>
</dbReference>
<dbReference type="Gene3D" id="1.10.1040.10">
    <property type="entry name" value="N-(1-d-carboxylethyl)-l-norvaline Dehydrogenase, domain 2"/>
    <property type="match status" value="1"/>
</dbReference>
<accession>A0A1V9YZW7</accession>
<sequence length="912" mass="99264">MAFEIHGPAANVTAVCLGAGRFLRAVLVPALHHLGHGVIVAQPRGHDFADACAAAGGAYEMDVVEYDGRISTSTVEQPRSLGSPDGRAAFLALPFKLPNLRFIGVGVTEAGLQPGSAAMLDLAAFLTACTQALPDAHISVMNTDNVPANGDAIKAHVLACCVPDVSSYIADHVSFHNTMVDRITAARPSSSLVPFSEPLPSKALVVEDLNGRLEPAWTAVPGVAVVTSPGELTTYQLLKLHVANATHTAMVYYLALSRRSNTTAMDAPLERFLDELFARDIRPALTGPLGIREALVQQVYDEWLGRLRHPHFGMDTFFVAQNSFAKFQIRLWPLAVANLEANTEPSALFALATALLFRFLTPSPDSKALATDRGPIFTGFMDAVAPQAGRAWTYVGDLTADTETAAYTFRDGDGAVPTALHRAESASAAIMAVLGRVRDCDLTRPAVLHFVADVAALYNRLLSTPATVVLEDVLARFGATSATALKSPEAIAASVERHISSMSVIDMHTHLFPPTHEELMLWGIDALLTYHYLVAEYLATAPVSPETFYVAAPGWSVVVQADAVWRHLFCERSPLSEACQGVVTTLAELGLSHLVAARDLPAIRAWFAAQTPDEYVAAVYRIAKVRYVVMTNIPFDLSETQYWTSPTAFNRDQFKTALRIDQLLLGQWPVIGPALDRLHLPHTLQGVEQFLLHWIEIYAPEYFMASVPSTFVLGEEAMDAETAAAQHQPSGALLLTHVVLPLAERLHLPIALKFGAVRGLNPRLCLAGDGVAAIDVSLLTRLARANPRVKFLATFLSRVNQHEATVVASKFANVHLYGCWWYCNNPSIITELTRMRLELLGTGFTAQHSDARVLDQLIYKWKHFRTLLAATLTPLYCQLHDRGWVVTDADVQRDVGRLLGGSYEDFLAKSLA</sequence>
<evidence type="ECO:0000259" key="2">
    <source>
        <dbReference type="Pfam" id="PF01232"/>
    </source>
</evidence>
<dbReference type="AlphaFoldDB" id="A0A1V9YZW7"/>
<dbReference type="Gene3D" id="3.20.20.140">
    <property type="entry name" value="Metal-dependent hydrolases"/>
    <property type="match status" value="1"/>
</dbReference>
<dbReference type="InterPro" id="IPR013131">
    <property type="entry name" value="Mannitol_DH_N"/>
</dbReference>
<dbReference type="Gene3D" id="3.40.50.720">
    <property type="entry name" value="NAD(P)-binding Rossmann-like Domain"/>
    <property type="match status" value="1"/>
</dbReference>
<dbReference type="SUPFAM" id="SSF51735">
    <property type="entry name" value="NAD(P)-binding Rossmann-fold domains"/>
    <property type="match status" value="1"/>
</dbReference>
<dbReference type="PANTHER" id="PTHR43362:SF1">
    <property type="entry name" value="MANNITOL DEHYDROGENASE 2-RELATED"/>
    <property type="match status" value="1"/>
</dbReference>
<dbReference type="SUPFAM" id="SSF48179">
    <property type="entry name" value="6-phosphogluconate dehydrogenase C-terminal domain-like"/>
    <property type="match status" value="1"/>
</dbReference>